<keyword evidence="3" id="KW-0378">Hydrolase</keyword>
<evidence type="ECO:0000256" key="2">
    <source>
        <dbReference type="ARBA" id="ARBA00022729"/>
    </source>
</evidence>
<organism evidence="6 7">
    <name type="scientific">Paenibacillus rhizophilus</name>
    <dbReference type="NCBI Taxonomy" id="1850366"/>
    <lineage>
        <taxon>Bacteria</taxon>
        <taxon>Bacillati</taxon>
        <taxon>Bacillota</taxon>
        <taxon>Bacilli</taxon>
        <taxon>Bacillales</taxon>
        <taxon>Paenibacillaceae</taxon>
        <taxon>Paenibacillus</taxon>
    </lineage>
</organism>
<dbReference type="InterPro" id="IPR017853">
    <property type="entry name" value="GH"/>
</dbReference>
<dbReference type="CDD" id="cd14745">
    <property type="entry name" value="GH66"/>
    <property type="match status" value="1"/>
</dbReference>
<dbReference type="OrthoDB" id="9778932at2"/>
<evidence type="ECO:0000256" key="4">
    <source>
        <dbReference type="SAM" id="SignalP"/>
    </source>
</evidence>
<dbReference type="Pfam" id="PF02018">
    <property type="entry name" value="CBM_4_9"/>
    <property type="match status" value="1"/>
</dbReference>
<gene>
    <name evidence="6" type="ORF">EH198_09585</name>
</gene>
<name>A0A3N9PA45_9BACL</name>
<dbReference type="InterPro" id="IPR003305">
    <property type="entry name" value="CenC_carb-bd"/>
</dbReference>
<dbReference type="Gene3D" id="2.60.40.1180">
    <property type="entry name" value="Golgi alpha-mannosidase II"/>
    <property type="match status" value="1"/>
</dbReference>
<dbReference type="InterPro" id="IPR013783">
    <property type="entry name" value="Ig-like_fold"/>
</dbReference>
<dbReference type="InterPro" id="IPR013780">
    <property type="entry name" value="Glyco_hydro_b"/>
</dbReference>
<feature type="signal peptide" evidence="4">
    <location>
        <begin position="1"/>
        <end position="31"/>
    </location>
</feature>
<dbReference type="SUPFAM" id="SSF51445">
    <property type="entry name" value="(Trans)glycosidases"/>
    <property type="match status" value="1"/>
</dbReference>
<protein>
    <submittedName>
        <fullName evidence="6">Carbohydrate-binding protein</fullName>
    </submittedName>
</protein>
<dbReference type="Gene3D" id="3.20.20.80">
    <property type="entry name" value="Glycosidases"/>
    <property type="match status" value="1"/>
</dbReference>
<evidence type="ECO:0000259" key="5">
    <source>
        <dbReference type="Pfam" id="PF02018"/>
    </source>
</evidence>
<dbReference type="Proteomes" id="UP000282529">
    <property type="component" value="Unassembled WGS sequence"/>
</dbReference>
<keyword evidence="7" id="KW-1185">Reference proteome</keyword>
<evidence type="ECO:0000313" key="6">
    <source>
        <dbReference type="EMBL" id="RQW11914.1"/>
    </source>
</evidence>
<proteinExistence type="inferred from homology"/>
<feature type="chain" id="PRO_5018230446" evidence="4">
    <location>
        <begin position="32"/>
        <end position="762"/>
    </location>
</feature>
<dbReference type="InterPro" id="IPR025092">
    <property type="entry name" value="Glyco_hydro_66"/>
</dbReference>
<feature type="domain" description="CBM-cenC" evidence="5">
    <location>
        <begin position="624"/>
        <end position="749"/>
    </location>
</feature>
<dbReference type="RefSeq" id="WP_124695324.1">
    <property type="nucleotide sequence ID" value="NZ_JBHUFE010000026.1"/>
</dbReference>
<dbReference type="Pfam" id="PF13199">
    <property type="entry name" value="Glyco_hydro_66"/>
    <property type="match status" value="1"/>
</dbReference>
<dbReference type="SUPFAM" id="SSF49785">
    <property type="entry name" value="Galactose-binding domain-like"/>
    <property type="match status" value="1"/>
</dbReference>
<evidence type="ECO:0000256" key="3">
    <source>
        <dbReference type="ARBA" id="ARBA00022801"/>
    </source>
</evidence>
<evidence type="ECO:0000256" key="1">
    <source>
        <dbReference type="ARBA" id="ARBA00010837"/>
    </source>
</evidence>
<dbReference type="GO" id="GO:0016798">
    <property type="term" value="F:hydrolase activity, acting on glycosyl bonds"/>
    <property type="evidence" value="ECO:0007669"/>
    <property type="project" value="InterPro"/>
</dbReference>
<dbReference type="Gene3D" id="2.60.40.10">
    <property type="entry name" value="Immunoglobulins"/>
    <property type="match status" value="1"/>
</dbReference>
<dbReference type="AlphaFoldDB" id="A0A3N9PA45"/>
<sequence>MKGKVYTMKFLGRRMIVVAVMMALMLSAVSAAISQVKAFAFSAGSVIAELSTDLPRYNPGQSVTITAKLTNSTGGSLSNATVTLYYKHLEQDVGTEAKTFSLGSGATGTLTFSWQPPSTDYQGYLIEAWVRDSSGNILDNLNTAADVSSSWTKFPRYGYLSVFNSQSSAASSDTIQKLAKYHINALQFYDWHWKHHVPLSGTVSNPSTTWNDVANRTIFKQTLIDYISFAHSSNMSAMAYNLLYGAFDGYDTDGSGAQPSWGIYTDTNHSTQWGFPLPGGWATSQIHFMNPANTSWQNYIINRQKDVFSAFSFDGWHVDQIGEFPGTSKYDYNGNPINQSSGFASLLNNAKSQMPDKTIIFNNVNTYGYADTANANVDLMYTELWDDRDLSNIKDFLDTQTSLSGKASVFPLYMNYNYQDQFQDSSPGYFNTPAVLLADAGIFAMGAQHLELGDNLNMLDHEYFPNKHLIMSDELKKKLLAQYDFAVAYENLLRDGLANTSNRVELPGIASSTRSDADKVWTFTKSGKGYEVIQMINQLGINDTAVRDKNAVKPAPTPQTNVTVKYYYSNGPVGQVNYASPDYDNGKTYQLPFTAGSDGNGNYVQFTVPTLQYWDIIYITPKPNLLVNGGFESGDLTGWTEWHPSGQAAAYGIDGSDVHEGDKKLYFWNVNAYEQSVHQIKTGLSGGSYTVMAWLKATAYGSQPSAARLEVNGAYTNFTVDGTWREYTANVTVSGGQIDVGFYVNSPGSTSIQIDDVKLVKN</sequence>
<dbReference type="EMBL" id="RQPI01000004">
    <property type="protein sequence ID" value="RQW11914.1"/>
    <property type="molecule type" value="Genomic_DNA"/>
</dbReference>
<comment type="similarity">
    <text evidence="1">Belongs to the glycosyl hydrolase 66 family.</text>
</comment>
<evidence type="ECO:0000313" key="7">
    <source>
        <dbReference type="Proteomes" id="UP000282529"/>
    </source>
</evidence>
<dbReference type="Gene3D" id="2.60.120.260">
    <property type="entry name" value="Galactose-binding domain-like"/>
    <property type="match status" value="1"/>
</dbReference>
<keyword evidence="2 4" id="KW-0732">Signal</keyword>
<accession>A0A3N9PA45</accession>
<dbReference type="InterPro" id="IPR008979">
    <property type="entry name" value="Galactose-bd-like_sf"/>
</dbReference>
<comment type="caution">
    <text evidence="6">The sequence shown here is derived from an EMBL/GenBank/DDBJ whole genome shotgun (WGS) entry which is preliminary data.</text>
</comment>
<reference evidence="6 7" key="1">
    <citation type="submission" date="2018-11" db="EMBL/GenBank/DDBJ databases">
        <title>Genome sequence of strain 7197.</title>
        <authorList>
            <person name="Gao J."/>
            <person name="Sun J."/>
        </authorList>
    </citation>
    <scope>NUCLEOTIDE SEQUENCE [LARGE SCALE GENOMIC DNA]</scope>
    <source>
        <strain evidence="6 7">7197</strain>
    </source>
</reference>